<feature type="compositionally biased region" description="Low complexity" evidence="1">
    <location>
        <begin position="9"/>
        <end position="21"/>
    </location>
</feature>
<evidence type="ECO:0000256" key="1">
    <source>
        <dbReference type="SAM" id="MobiDB-lite"/>
    </source>
</evidence>
<sequence length="81" mass="9160">MVDHRHLSHSPSSSLTTTGHLQLSNKMWRTRSVRCLKRDNVDGSGAEMKEEEEDAARWMGRACGDDDASDPKKLWCEDGRS</sequence>
<dbReference type="EMBL" id="QGKY02000089">
    <property type="protein sequence ID" value="KAF2609621.1"/>
    <property type="molecule type" value="Genomic_DNA"/>
</dbReference>
<comment type="caution">
    <text evidence="2">The sequence shown here is derived from an EMBL/GenBank/DDBJ whole genome shotgun (WGS) entry which is preliminary data.</text>
</comment>
<organism evidence="2">
    <name type="scientific">Brassica cretica</name>
    <name type="common">Mustard</name>
    <dbReference type="NCBI Taxonomy" id="69181"/>
    <lineage>
        <taxon>Eukaryota</taxon>
        <taxon>Viridiplantae</taxon>
        <taxon>Streptophyta</taxon>
        <taxon>Embryophyta</taxon>
        <taxon>Tracheophyta</taxon>
        <taxon>Spermatophyta</taxon>
        <taxon>Magnoliopsida</taxon>
        <taxon>eudicotyledons</taxon>
        <taxon>Gunneridae</taxon>
        <taxon>Pentapetalae</taxon>
        <taxon>rosids</taxon>
        <taxon>malvids</taxon>
        <taxon>Brassicales</taxon>
        <taxon>Brassicaceae</taxon>
        <taxon>Brassiceae</taxon>
        <taxon>Brassica</taxon>
    </lineage>
</organism>
<accession>A0A8S9LV61</accession>
<reference evidence="2" key="1">
    <citation type="submission" date="2019-12" db="EMBL/GenBank/DDBJ databases">
        <title>Genome sequencing and annotation of Brassica cretica.</title>
        <authorList>
            <person name="Studholme D.J."/>
            <person name="Sarris P.F."/>
        </authorList>
    </citation>
    <scope>NUCLEOTIDE SEQUENCE</scope>
    <source>
        <strain evidence="2">PFS-102/07</strain>
        <tissue evidence="2">Leaf</tissue>
    </source>
</reference>
<proteinExistence type="predicted"/>
<protein>
    <submittedName>
        <fullName evidence="2">Uncharacterized protein</fullName>
    </submittedName>
</protein>
<gene>
    <name evidence="2" type="ORF">F2Q70_00011218</name>
</gene>
<name>A0A8S9LV61_BRACR</name>
<feature type="region of interest" description="Disordered" evidence="1">
    <location>
        <begin position="1"/>
        <end position="23"/>
    </location>
</feature>
<dbReference type="AlphaFoldDB" id="A0A8S9LV61"/>
<evidence type="ECO:0000313" key="2">
    <source>
        <dbReference type="EMBL" id="KAF2609621.1"/>
    </source>
</evidence>